<dbReference type="Proteomes" id="UP000070620">
    <property type="component" value="Unassembled WGS sequence"/>
</dbReference>
<dbReference type="EMBL" id="LRQV01000057">
    <property type="protein sequence ID" value="KXK60840.1"/>
    <property type="molecule type" value="Genomic_DNA"/>
</dbReference>
<reference evidence="2 3" key="1">
    <citation type="submission" date="2016-01" db="EMBL/GenBank/DDBJ databases">
        <title>Whole genome sequence and analysis of Micromonospora rosaria DSM 803, which can produce antibacterial substance rosamicin.</title>
        <authorList>
            <person name="Yang H."/>
            <person name="He X."/>
            <person name="Zhu D."/>
        </authorList>
    </citation>
    <scope>NUCLEOTIDE SEQUENCE [LARGE SCALE GENOMIC DNA]</scope>
    <source>
        <strain evidence="2 3">DSM 803</strain>
    </source>
</reference>
<evidence type="ECO:0000313" key="3">
    <source>
        <dbReference type="Proteomes" id="UP000070620"/>
    </source>
</evidence>
<proteinExistence type="predicted"/>
<evidence type="ECO:0000313" key="2">
    <source>
        <dbReference type="EMBL" id="KXK60840.1"/>
    </source>
</evidence>
<keyword evidence="3" id="KW-1185">Reference proteome</keyword>
<comment type="caution">
    <text evidence="2">The sequence shown here is derived from an EMBL/GenBank/DDBJ whole genome shotgun (WGS) entry which is preliminary data.</text>
</comment>
<evidence type="ECO:0000256" key="1">
    <source>
        <dbReference type="SAM" id="MobiDB-lite"/>
    </source>
</evidence>
<feature type="region of interest" description="Disordered" evidence="1">
    <location>
        <begin position="48"/>
        <end position="70"/>
    </location>
</feature>
<protein>
    <submittedName>
        <fullName evidence="2">Uncharacterized protein</fullName>
    </submittedName>
</protein>
<sequence length="114" mass="13681">MRRVSYDEYVLRVALTLARRHRTVWSWRRWRRVCRCGAELPCRQRHKLPLNRGHWPEPEQTTRNQRAQSLGEQIQAAEHNAACARILAQAQAERIPVEEITRAAPERRWRRGHR</sequence>
<name>A0A136PQX7_9ACTN</name>
<organism evidence="2 3">
    <name type="scientific">Micromonospora rosaria</name>
    <dbReference type="NCBI Taxonomy" id="47874"/>
    <lineage>
        <taxon>Bacteria</taxon>
        <taxon>Bacillati</taxon>
        <taxon>Actinomycetota</taxon>
        <taxon>Actinomycetes</taxon>
        <taxon>Micromonosporales</taxon>
        <taxon>Micromonosporaceae</taxon>
        <taxon>Micromonospora</taxon>
    </lineage>
</organism>
<feature type="compositionally biased region" description="Polar residues" evidence="1">
    <location>
        <begin position="59"/>
        <end position="70"/>
    </location>
</feature>
<accession>A0A136PQX7</accession>
<gene>
    <name evidence="2" type="ORF">AWW66_16735</name>
</gene>
<dbReference type="AlphaFoldDB" id="A0A136PQX7"/>
<dbReference type="RefSeq" id="WP_067366869.1">
    <property type="nucleotide sequence ID" value="NZ_JBIUBN010000016.1"/>
</dbReference>